<dbReference type="OMA" id="KRNVIKQ"/>
<dbReference type="eggNOG" id="ENOG502T8MV">
    <property type="taxonomic scope" value="Eukaryota"/>
</dbReference>
<evidence type="ECO:0000313" key="9">
    <source>
        <dbReference type="Proteomes" id="UP000006790"/>
    </source>
</evidence>
<keyword evidence="9" id="KW-1185">Reference proteome</keyword>
<dbReference type="GO" id="GO:0005643">
    <property type="term" value="C:nuclear pore"/>
    <property type="evidence" value="ECO:0007669"/>
    <property type="project" value="UniProtKB-SubCell"/>
</dbReference>
<name>G8JVJ1_ERECY</name>
<keyword evidence="5" id="KW-0811">Translocation</keyword>
<dbReference type="RefSeq" id="XP_003647487.1">
    <property type="nucleotide sequence ID" value="XM_003647439.1"/>
</dbReference>
<reference evidence="9" key="1">
    <citation type="journal article" date="2012" name="G3 (Bethesda)">
        <title>Pichia sorbitophila, an interspecies yeast hybrid reveals early steps of genome resolution following polyploidization.</title>
        <authorList>
            <person name="Leh Louis V."/>
            <person name="Despons L."/>
            <person name="Friedrich A."/>
            <person name="Martin T."/>
            <person name="Durrens P."/>
            <person name="Casaregola S."/>
            <person name="Neuveglise C."/>
            <person name="Fairhead C."/>
            <person name="Marck C."/>
            <person name="Cruz J.A."/>
            <person name="Straub M.L."/>
            <person name="Kugler V."/>
            <person name="Sacerdot C."/>
            <person name="Uzunov Z."/>
            <person name="Thierry A."/>
            <person name="Weiss S."/>
            <person name="Bleykasten C."/>
            <person name="De Montigny J."/>
            <person name="Jacques N."/>
            <person name="Jung P."/>
            <person name="Lemaire M."/>
            <person name="Mallet S."/>
            <person name="Morel G."/>
            <person name="Richard G.F."/>
            <person name="Sarkar A."/>
            <person name="Savel G."/>
            <person name="Schacherer J."/>
            <person name="Seret M.L."/>
            <person name="Talla E."/>
            <person name="Samson G."/>
            <person name="Jubin C."/>
            <person name="Poulain J."/>
            <person name="Vacherie B."/>
            <person name="Barbe V."/>
            <person name="Pelletier E."/>
            <person name="Sherman D.J."/>
            <person name="Westhof E."/>
            <person name="Weissenbach J."/>
            <person name="Baret P.V."/>
            <person name="Wincker P."/>
            <person name="Gaillardin C."/>
            <person name="Dujon B."/>
            <person name="Souciet J.L."/>
        </authorList>
    </citation>
    <scope>NUCLEOTIDE SEQUENCE [LARGE SCALE GENOMIC DNA]</scope>
    <source>
        <strain evidence="9">CBS 270.75 / DBVPG 7215 / KCTC 17166 / NRRL Y-17582</strain>
    </source>
</reference>
<dbReference type="HOGENOM" id="CLU_398512_0_0_1"/>
<evidence type="ECO:0000256" key="2">
    <source>
        <dbReference type="ARBA" id="ARBA00022448"/>
    </source>
</evidence>
<dbReference type="InterPro" id="IPR037700">
    <property type="entry name" value="NUP88/NUP82"/>
</dbReference>
<dbReference type="KEGG" id="erc:Ecym_6290"/>
<organism evidence="8 9">
    <name type="scientific">Eremothecium cymbalariae (strain CBS 270.75 / DBVPG 7215 / KCTC 17166 / NRRL Y-17582)</name>
    <name type="common">Yeast</name>
    <dbReference type="NCBI Taxonomy" id="931890"/>
    <lineage>
        <taxon>Eukaryota</taxon>
        <taxon>Fungi</taxon>
        <taxon>Dikarya</taxon>
        <taxon>Ascomycota</taxon>
        <taxon>Saccharomycotina</taxon>
        <taxon>Saccharomycetes</taxon>
        <taxon>Saccharomycetales</taxon>
        <taxon>Saccharomycetaceae</taxon>
        <taxon>Eremothecium</taxon>
    </lineage>
</organism>
<comment type="subcellular location">
    <subcellularLocation>
        <location evidence="1">Nucleus</location>
        <location evidence="1">Nuclear pore complex</location>
    </subcellularLocation>
</comment>
<dbReference type="PANTHER" id="PTHR13257:SF0">
    <property type="entry name" value="NUCLEAR PORE COMPLEX PROTEIN NUP88"/>
    <property type="match status" value="1"/>
</dbReference>
<evidence type="ECO:0000256" key="7">
    <source>
        <dbReference type="ARBA" id="ARBA00023242"/>
    </source>
</evidence>
<dbReference type="InterPro" id="IPR036322">
    <property type="entry name" value="WD40_repeat_dom_sf"/>
</dbReference>
<sequence>MTGDPHPIFQVPPFRTLSKLHVHVCKNATQIVTCFDKNLRYARVTEHTFKSKHLDIKHSEHSILNNSGTLIAFYGSNDVELFDMDGKKSCLRVELGIKQVLWHPLAYLDSCLVVLTKENTIELYELAKANFMYPTVVLNEKLPQLGISSHVSEICSMAFSPDGLTLYLLSLEEGGDVYALHPLLPSRLRIKRSFWESQWYKATALYESIDKDTPNEKKIAMIEHFDFVSKIYKMIDKDSEFFDVNIPEHKRMVTPRGPFSIYGFPEELYNTTATKLITLPVNDEGAYVLILSFDDGTILSLFPDIELLMSWSRSLNNACSFVLIEKFRAGGEIFAIESGVAILEKNNAHIVRFPYLKALGECIKEGDIAPMVDVKLTSDITPLAGSYHTVVTWNEPSTKGILFIGNSVIRSIPDDVGLSSFKPRVDPAISQNGKYTVCFPSTMEELLKTNKALQHTLRQPLPLVPLEQKNVPLNSEFNEHQLATLTKISTEVMDRIILAQSLGYLMYNRAATQQFELCRQLETVSKLNDRSVTLKQNTKSLTCRLDSVSKKDIALRSRLEKLQQSLDKVNESPKFNELPLSMKERAWFRELKNDVLAFNEYVLQNSKLCEELNFLKKELELIESNHGNIPNEELFNFEKLQDLLTLDSKMIGDCNDQLLAAAKDLENKLYI</sequence>
<dbReference type="STRING" id="931890.G8JVJ1"/>
<evidence type="ECO:0000256" key="3">
    <source>
        <dbReference type="ARBA" id="ARBA00022816"/>
    </source>
</evidence>
<accession>G8JVJ1</accession>
<dbReference type="AlphaFoldDB" id="G8JVJ1"/>
<evidence type="ECO:0000256" key="4">
    <source>
        <dbReference type="ARBA" id="ARBA00022927"/>
    </source>
</evidence>
<dbReference type="GO" id="GO:0006406">
    <property type="term" value="P:mRNA export from nucleus"/>
    <property type="evidence" value="ECO:0007669"/>
    <property type="project" value="TreeGrafter"/>
</dbReference>
<dbReference type="GO" id="GO:0017056">
    <property type="term" value="F:structural constituent of nuclear pore"/>
    <property type="evidence" value="ECO:0007669"/>
    <property type="project" value="InterPro"/>
</dbReference>
<dbReference type="GO" id="GO:0006606">
    <property type="term" value="P:protein import into nucleus"/>
    <property type="evidence" value="ECO:0007669"/>
    <property type="project" value="TreeGrafter"/>
</dbReference>
<keyword evidence="6" id="KW-0906">Nuclear pore complex</keyword>
<dbReference type="FunCoup" id="G8JVJ1">
    <property type="interactions" value="155"/>
</dbReference>
<evidence type="ECO:0008006" key="10">
    <source>
        <dbReference type="Google" id="ProtNLM"/>
    </source>
</evidence>
<gene>
    <name evidence="8" type="ordered locus">Ecym_6290</name>
</gene>
<dbReference type="PANTHER" id="PTHR13257">
    <property type="entry name" value="NUCLEOPORIN NUP84-RELATED"/>
    <property type="match status" value="1"/>
</dbReference>
<evidence type="ECO:0000256" key="6">
    <source>
        <dbReference type="ARBA" id="ARBA00023132"/>
    </source>
</evidence>
<proteinExistence type="predicted"/>
<dbReference type="Gene3D" id="2.130.10.10">
    <property type="entry name" value="YVTN repeat-like/Quinoprotein amine dehydrogenase"/>
    <property type="match status" value="1"/>
</dbReference>
<evidence type="ECO:0000256" key="1">
    <source>
        <dbReference type="ARBA" id="ARBA00004567"/>
    </source>
</evidence>
<dbReference type="GeneID" id="11472282"/>
<evidence type="ECO:0000256" key="5">
    <source>
        <dbReference type="ARBA" id="ARBA00023010"/>
    </source>
</evidence>
<evidence type="ECO:0000313" key="8">
    <source>
        <dbReference type="EMBL" id="AET40670.1"/>
    </source>
</evidence>
<dbReference type="SUPFAM" id="SSF50978">
    <property type="entry name" value="WD40 repeat-like"/>
    <property type="match status" value="1"/>
</dbReference>
<dbReference type="GO" id="GO:0000055">
    <property type="term" value="P:ribosomal large subunit export from nucleus"/>
    <property type="evidence" value="ECO:0007669"/>
    <property type="project" value="InterPro"/>
</dbReference>
<keyword evidence="7" id="KW-0539">Nucleus</keyword>
<dbReference type="EMBL" id="CP002502">
    <property type="protein sequence ID" value="AET40670.1"/>
    <property type="molecule type" value="Genomic_DNA"/>
</dbReference>
<dbReference type="GO" id="GO:0000056">
    <property type="term" value="P:ribosomal small subunit export from nucleus"/>
    <property type="evidence" value="ECO:0007669"/>
    <property type="project" value="InterPro"/>
</dbReference>
<dbReference type="OrthoDB" id="341482at2759"/>
<dbReference type="Proteomes" id="UP000006790">
    <property type="component" value="Chromosome 6"/>
</dbReference>
<keyword evidence="2" id="KW-0813">Transport</keyword>
<dbReference type="InterPro" id="IPR015943">
    <property type="entry name" value="WD40/YVTN_repeat-like_dom_sf"/>
</dbReference>
<keyword evidence="4" id="KW-0653">Protein transport</keyword>
<protein>
    <recommendedName>
        <fullName evidence="10">Nucleoporin Nup82</fullName>
    </recommendedName>
</protein>
<keyword evidence="3" id="KW-0509">mRNA transport</keyword>
<dbReference type="InParanoid" id="G8JVJ1"/>